<keyword evidence="3 10" id="KW-0217">Developmental protein</keyword>
<reference evidence="11" key="1">
    <citation type="submission" date="2021-02" db="EMBL/GenBank/DDBJ databases">
        <authorList>
            <person name="Nowell W R."/>
        </authorList>
    </citation>
    <scope>NUCLEOTIDE SEQUENCE</scope>
</reference>
<comment type="function">
    <text evidence="10">Ligand for members of the frizzled family of seven transmembrane receptors.</text>
</comment>
<evidence type="ECO:0000256" key="5">
    <source>
        <dbReference type="ARBA" id="ARBA00022530"/>
    </source>
</evidence>
<evidence type="ECO:0000256" key="1">
    <source>
        <dbReference type="ARBA" id="ARBA00004498"/>
    </source>
</evidence>
<evidence type="ECO:0000256" key="2">
    <source>
        <dbReference type="ARBA" id="ARBA00005683"/>
    </source>
</evidence>
<feature type="non-terminal residue" evidence="11">
    <location>
        <position position="40"/>
    </location>
</feature>
<dbReference type="Pfam" id="PF00110">
    <property type="entry name" value="wnt"/>
    <property type="match status" value="1"/>
</dbReference>
<accession>A0A822AU25</accession>
<keyword evidence="12" id="KW-1185">Reference proteome</keyword>
<keyword evidence="6 10" id="KW-0879">Wnt signaling pathway</keyword>
<proteinExistence type="inferred from homology"/>
<keyword evidence="9" id="KW-0449">Lipoprotein</keyword>
<dbReference type="AlphaFoldDB" id="A0A822AU25"/>
<keyword evidence="8" id="KW-0325">Glycoprotein</keyword>
<dbReference type="GO" id="GO:0005615">
    <property type="term" value="C:extracellular space"/>
    <property type="evidence" value="ECO:0007669"/>
    <property type="project" value="TreeGrafter"/>
</dbReference>
<dbReference type="EMBL" id="CAJOBP010112248">
    <property type="protein sequence ID" value="CAF5005226.1"/>
    <property type="molecule type" value="Genomic_DNA"/>
</dbReference>
<dbReference type="PROSITE" id="PS00246">
    <property type="entry name" value="WNT1"/>
    <property type="match status" value="1"/>
</dbReference>
<dbReference type="InterPro" id="IPR005817">
    <property type="entry name" value="Wnt"/>
</dbReference>
<organism evidence="11 12">
    <name type="scientific">Rotaria socialis</name>
    <dbReference type="NCBI Taxonomy" id="392032"/>
    <lineage>
        <taxon>Eukaryota</taxon>
        <taxon>Metazoa</taxon>
        <taxon>Spiralia</taxon>
        <taxon>Gnathifera</taxon>
        <taxon>Rotifera</taxon>
        <taxon>Eurotatoria</taxon>
        <taxon>Bdelloidea</taxon>
        <taxon>Philodinida</taxon>
        <taxon>Philodinidae</taxon>
        <taxon>Rotaria</taxon>
    </lineage>
</organism>
<evidence type="ECO:0000256" key="4">
    <source>
        <dbReference type="ARBA" id="ARBA00022525"/>
    </source>
</evidence>
<evidence type="ECO:0000256" key="3">
    <source>
        <dbReference type="ARBA" id="ARBA00022473"/>
    </source>
</evidence>
<dbReference type="InterPro" id="IPR018161">
    <property type="entry name" value="Wnt_CS"/>
</dbReference>
<evidence type="ECO:0000256" key="10">
    <source>
        <dbReference type="RuleBase" id="RU003500"/>
    </source>
</evidence>
<dbReference type="GO" id="GO:0005125">
    <property type="term" value="F:cytokine activity"/>
    <property type="evidence" value="ECO:0007669"/>
    <property type="project" value="TreeGrafter"/>
</dbReference>
<gene>
    <name evidence="11" type="ORF">UJA718_LOCUS50366</name>
</gene>
<keyword evidence="4" id="KW-0964">Secreted</keyword>
<evidence type="ECO:0000256" key="8">
    <source>
        <dbReference type="ARBA" id="ARBA00023180"/>
    </source>
</evidence>
<dbReference type="PANTHER" id="PTHR12027:SF77">
    <property type="entry name" value="PROTEIN WNT-5"/>
    <property type="match status" value="1"/>
</dbReference>
<name>A0A822AU25_9BILA</name>
<evidence type="ECO:0000256" key="6">
    <source>
        <dbReference type="ARBA" id="ARBA00022687"/>
    </source>
</evidence>
<dbReference type="Proteomes" id="UP000663873">
    <property type="component" value="Unassembled WGS sequence"/>
</dbReference>
<evidence type="ECO:0000313" key="11">
    <source>
        <dbReference type="EMBL" id="CAF5005226.1"/>
    </source>
</evidence>
<dbReference type="PANTHER" id="PTHR12027">
    <property type="entry name" value="WNT RELATED"/>
    <property type="match status" value="1"/>
</dbReference>
<keyword evidence="7" id="KW-1015">Disulfide bond</keyword>
<feature type="non-terminal residue" evidence="11">
    <location>
        <position position="1"/>
    </location>
</feature>
<dbReference type="GO" id="GO:0005109">
    <property type="term" value="F:frizzled binding"/>
    <property type="evidence" value="ECO:0007669"/>
    <property type="project" value="TreeGrafter"/>
</dbReference>
<evidence type="ECO:0000256" key="7">
    <source>
        <dbReference type="ARBA" id="ARBA00023157"/>
    </source>
</evidence>
<evidence type="ECO:0000313" key="12">
    <source>
        <dbReference type="Proteomes" id="UP000663873"/>
    </source>
</evidence>
<comment type="similarity">
    <text evidence="2 10">Belongs to the Wnt family.</text>
</comment>
<dbReference type="GO" id="GO:0060070">
    <property type="term" value="P:canonical Wnt signaling pathway"/>
    <property type="evidence" value="ECO:0007669"/>
    <property type="project" value="TreeGrafter"/>
</dbReference>
<dbReference type="GO" id="GO:0030182">
    <property type="term" value="P:neuron differentiation"/>
    <property type="evidence" value="ECO:0007669"/>
    <property type="project" value="TreeGrafter"/>
</dbReference>
<dbReference type="GO" id="GO:0045165">
    <property type="term" value="P:cell fate commitment"/>
    <property type="evidence" value="ECO:0007669"/>
    <property type="project" value="TreeGrafter"/>
</dbReference>
<keyword evidence="5" id="KW-0272">Extracellular matrix</keyword>
<evidence type="ECO:0000256" key="9">
    <source>
        <dbReference type="ARBA" id="ARBA00023288"/>
    </source>
</evidence>
<comment type="caution">
    <text evidence="11">The sequence shown here is derived from an EMBL/GenBank/DDBJ whole genome shotgun (WGS) entry which is preliminary data.</text>
</comment>
<comment type="subcellular location">
    <subcellularLocation>
        <location evidence="1 10">Secreted</location>
        <location evidence="1 10">Extracellular space</location>
        <location evidence="1 10">Extracellular matrix</location>
    </subcellularLocation>
</comment>
<sequence length="40" mass="4521">AVYRLTRVVCKCHGVSGSCSLRTCYQQLPTFREIGAFLKE</sequence>
<protein>
    <recommendedName>
        <fullName evidence="10">Protein Wnt</fullName>
    </recommendedName>
</protein>